<dbReference type="EMBL" id="FSRC01000001">
    <property type="protein sequence ID" value="SIN65720.1"/>
    <property type="molecule type" value="Genomic_DNA"/>
</dbReference>
<dbReference type="AlphaFoldDB" id="A0A1N6D4F8"/>
<gene>
    <name evidence="2" type="ORF">SAMN05444394_0197</name>
</gene>
<evidence type="ECO:0000313" key="3">
    <source>
        <dbReference type="Proteomes" id="UP000185221"/>
    </source>
</evidence>
<accession>A0A1N6D4F8</accession>
<feature type="chain" id="PRO_5012862192" description="Tissue inhibitor of metalloproteinase" evidence="1">
    <location>
        <begin position="20"/>
        <end position="247"/>
    </location>
</feature>
<dbReference type="STRING" id="226505.SAMN05444394_0197"/>
<dbReference type="OrthoDB" id="824130at2"/>
<evidence type="ECO:0000256" key="1">
    <source>
        <dbReference type="SAM" id="SignalP"/>
    </source>
</evidence>
<proteinExistence type="predicted"/>
<keyword evidence="3" id="KW-1185">Reference proteome</keyword>
<feature type="signal peptide" evidence="1">
    <location>
        <begin position="1"/>
        <end position="19"/>
    </location>
</feature>
<dbReference type="InterPro" id="IPR008993">
    <property type="entry name" value="TIMP-like_OB-fold"/>
</dbReference>
<sequence length="247" mass="28971">MMKWLVTSILFLSLAKSFACDCANVRFDEAYRRSSHVVSGKIMDISTFEENPSLLKVQFQVYENFKGSSLSEFYILDPKKADGMCHVYLKEGKEMLVYLTSIEDELPSFGLCSRAFMLSELKERPKEIEILRKVRESQLNYTSSFFIETYKNEFFKNFSLLKPYPNTPGFGIYEIEIDQLNFWTDARIIDGFNDDLDHKILTSIEKSKWVVDSYYSDRPIPTIVKFFLVIENEFWEPTNSFHLSVLF</sequence>
<keyword evidence="1" id="KW-0732">Signal</keyword>
<dbReference type="SUPFAM" id="SSF50242">
    <property type="entry name" value="TIMP-like"/>
    <property type="match status" value="1"/>
</dbReference>
<protein>
    <recommendedName>
        <fullName evidence="4">Tissue inhibitor of metalloproteinase</fullName>
    </recommendedName>
</protein>
<dbReference type="Gene3D" id="2.40.50.120">
    <property type="match status" value="1"/>
</dbReference>
<reference evidence="3" key="1">
    <citation type="submission" date="2016-11" db="EMBL/GenBank/DDBJ databases">
        <authorList>
            <person name="Varghese N."/>
            <person name="Submissions S."/>
        </authorList>
    </citation>
    <scope>NUCLEOTIDE SEQUENCE [LARGE SCALE GENOMIC DNA]</scope>
    <source>
        <strain evidence="3">DSM 15292</strain>
    </source>
</reference>
<evidence type="ECO:0008006" key="4">
    <source>
        <dbReference type="Google" id="ProtNLM"/>
    </source>
</evidence>
<organism evidence="2 3">
    <name type="scientific">Algoriphagus halophilus</name>
    <dbReference type="NCBI Taxonomy" id="226505"/>
    <lineage>
        <taxon>Bacteria</taxon>
        <taxon>Pseudomonadati</taxon>
        <taxon>Bacteroidota</taxon>
        <taxon>Cytophagia</taxon>
        <taxon>Cytophagales</taxon>
        <taxon>Cyclobacteriaceae</taxon>
        <taxon>Algoriphagus</taxon>
    </lineage>
</organism>
<name>A0A1N6D4F8_9BACT</name>
<dbReference type="RefSeq" id="WP_074222983.1">
    <property type="nucleotide sequence ID" value="NZ_FSRC01000001.1"/>
</dbReference>
<dbReference type="Proteomes" id="UP000185221">
    <property type="component" value="Unassembled WGS sequence"/>
</dbReference>
<evidence type="ECO:0000313" key="2">
    <source>
        <dbReference type="EMBL" id="SIN65720.1"/>
    </source>
</evidence>